<dbReference type="Gene3D" id="2.60.120.10">
    <property type="entry name" value="Jelly Rolls"/>
    <property type="match status" value="1"/>
</dbReference>
<evidence type="ECO:0000313" key="2">
    <source>
        <dbReference type="EMBL" id="MBP3942721.1"/>
    </source>
</evidence>
<dbReference type="InterPro" id="IPR018490">
    <property type="entry name" value="cNMP-bd_dom_sf"/>
</dbReference>
<dbReference type="Pfam" id="PF00027">
    <property type="entry name" value="cNMP_binding"/>
    <property type="match status" value="1"/>
</dbReference>
<dbReference type="SUPFAM" id="SSF51206">
    <property type="entry name" value="cAMP-binding domain-like"/>
    <property type="match status" value="1"/>
</dbReference>
<dbReference type="EMBL" id="JAGKSB010000003">
    <property type="protein sequence ID" value="MBP3942721.1"/>
    <property type="molecule type" value="Genomic_DNA"/>
</dbReference>
<comment type="caution">
    <text evidence="2">The sequence shown here is derived from an EMBL/GenBank/DDBJ whole genome shotgun (WGS) entry which is preliminary data.</text>
</comment>
<dbReference type="AlphaFoldDB" id="A0A8T4HDA1"/>
<evidence type="ECO:0000259" key="1">
    <source>
        <dbReference type="Pfam" id="PF00027"/>
    </source>
</evidence>
<sequence>MHKDYEILQASMEKHLKFNKEEFATFSRSFQRHHIPKKKFILNAGEVCKFEAFVVKGCFRVFYLDEKGAENILYFAVENWWVTDIASFTNQIPTEFYIEALEDSTILSISYEEKQRLFVTLPMVEKLFRVMTQKAFAALQKRLLASLNSHADQRYLDFKEKYPTLVNRLTQQHIASYIGITHEFLSKIKRKLLFKDKQ</sequence>
<protein>
    <submittedName>
        <fullName evidence="2">Crp/Fnr family transcriptional regulator</fullName>
    </submittedName>
</protein>
<dbReference type="RefSeq" id="WP_353546203.1">
    <property type="nucleotide sequence ID" value="NZ_JAGKSB010000003.1"/>
</dbReference>
<feature type="domain" description="Cyclic nucleotide-binding" evidence="1">
    <location>
        <begin position="33"/>
        <end position="118"/>
    </location>
</feature>
<name>A0A8T4HDA1_9SPHI</name>
<dbReference type="CDD" id="cd00038">
    <property type="entry name" value="CAP_ED"/>
    <property type="match status" value="1"/>
</dbReference>
<organism evidence="2 3">
    <name type="scientific">Rhinopithecimicrobium faecis</name>
    <dbReference type="NCBI Taxonomy" id="2820698"/>
    <lineage>
        <taxon>Bacteria</taxon>
        <taxon>Pseudomonadati</taxon>
        <taxon>Bacteroidota</taxon>
        <taxon>Sphingobacteriia</taxon>
        <taxon>Sphingobacteriales</taxon>
        <taxon>Sphingobacteriaceae</taxon>
        <taxon>Rhinopithecimicrobium</taxon>
    </lineage>
</organism>
<keyword evidence="3" id="KW-1185">Reference proteome</keyword>
<gene>
    <name evidence="2" type="ORF">J5U18_03935</name>
</gene>
<reference evidence="2" key="1">
    <citation type="submission" date="2021-03" db="EMBL/GenBank/DDBJ databases">
        <authorList>
            <person name="Lu T."/>
            <person name="Wang Q."/>
            <person name="Han X."/>
        </authorList>
    </citation>
    <scope>NUCLEOTIDE SEQUENCE</scope>
    <source>
        <strain evidence="2">WQ 2009</strain>
    </source>
</reference>
<proteinExistence type="predicted"/>
<dbReference type="Proteomes" id="UP000679691">
    <property type="component" value="Unassembled WGS sequence"/>
</dbReference>
<accession>A0A8T4HDA1</accession>
<dbReference type="InterPro" id="IPR014710">
    <property type="entry name" value="RmlC-like_jellyroll"/>
</dbReference>
<evidence type="ECO:0000313" key="3">
    <source>
        <dbReference type="Proteomes" id="UP000679691"/>
    </source>
</evidence>
<dbReference type="InterPro" id="IPR000595">
    <property type="entry name" value="cNMP-bd_dom"/>
</dbReference>